<dbReference type="RefSeq" id="WP_345231665.1">
    <property type="nucleotide sequence ID" value="NZ_BAABIQ010000032.1"/>
</dbReference>
<dbReference type="InterPro" id="IPR050109">
    <property type="entry name" value="HTH-type_TetR-like_transc_reg"/>
</dbReference>
<keyword evidence="3" id="KW-0804">Transcription</keyword>
<dbReference type="Gene3D" id="1.10.357.10">
    <property type="entry name" value="Tetracycline Repressor, domain 2"/>
    <property type="match status" value="1"/>
</dbReference>
<feature type="domain" description="HTH tetR-type" evidence="5">
    <location>
        <begin position="12"/>
        <end position="72"/>
    </location>
</feature>
<gene>
    <name evidence="6" type="ORF">GCM10023231_20350</name>
</gene>
<keyword evidence="1" id="KW-0805">Transcription regulation</keyword>
<organism evidence="6 7">
    <name type="scientific">Olivibacter ginsenosidimutans</name>
    <dbReference type="NCBI Taxonomy" id="1176537"/>
    <lineage>
        <taxon>Bacteria</taxon>
        <taxon>Pseudomonadati</taxon>
        <taxon>Bacteroidota</taxon>
        <taxon>Sphingobacteriia</taxon>
        <taxon>Sphingobacteriales</taxon>
        <taxon>Sphingobacteriaceae</taxon>
        <taxon>Olivibacter</taxon>
    </lineage>
</organism>
<reference evidence="7" key="1">
    <citation type="journal article" date="2019" name="Int. J. Syst. Evol. Microbiol.">
        <title>The Global Catalogue of Microorganisms (GCM) 10K type strain sequencing project: providing services to taxonomists for standard genome sequencing and annotation.</title>
        <authorList>
            <consortium name="The Broad Institute Genomics Platform"/>
            <consortium name="The Broad Institute Genome Sequencing Center for Infectious Disease"/>
            <person name="Wu L."/>
            <person name="Ma J."/>
        </authorList>
    </citation>
    <scope>NUCLEOTIDE SEQUENCE [LARGE SCALE GENOMIC DNA]</scope>
    <source>
        <strain evidence="7">JCM 18200</strain>
    </source>
</reference>
<evidence type="ECO:0000259" key="5">
    <source>
        <dbReference type="PROSITE" id="PS50977"/>
    </source>
</evidence>
<evidence type="ECO:0000256" key="2">
    <source>
        <dbReference type="ARBA" id="ARBA00023125"/>
    </source>
</evidence>
<keyword evidence="2 4" id="KW-0238">DNA-binding</keyword>
<keyword evidence="7" id="KW-1185">Reference proteome</keyword>
<dbReference type="PANTHER" id="PTHR30055:SF212">
    <property type="entry name" value="TETR-FAMILY FAMILY TRANSCRIPTIONAL REGULATOR"/>
    <property type="match status" value="1"/>
</dbReference>
<dbReference type="PRINTS" id="PR00455">
    <property type="entry name" value="HTHTETR"/>
</dbReference>
<dbReference type="InterPro" id="IPR025996">
    <property type="entry name" value="MT1864/Rv1816-like_C"/>
</dbReference>
<dbReference type="InterPro" id="IPR001647">
    <property type="entry name" value="HTH_TetR"/>
</dbReference>
<dbReference type="PROSITE" id="PS50977">
    <property type="entry name" value="HTH_TETR_2"/>
    <property type="match status" value="1"/>
</dbReference>
<accession>A0ABP9B8Y7</accession>
<dbReference type="InterPro" id="IPR009057">
    <property type="entry name" value="Homeodomain-like_sf"/>
</dbReference>
<evidence type="ECO:0000313" key="7">
    <source>
        <dbReference type="Proteomes" id="UP001501411"/>
    </source>
</evidence>
<dbReference type="Pfam" id="PF00440">
    <property type="entry name" value="TetR_N"/>
    <property type="match status" value="1"/>
</dbReference>
<sequence>MGIKERKERHREDLRLRILDAAKVLFLKDGYEATSIRKIAAAIEFSPTTIYLYYKDKTDIVYALQKEGFKLLRTKFSALANVDNPFERLKGMGRTYLRFATENNEFYELMFVMKEPLTYLENTCGGEGEEGWDDGIEAFNALVNTIAGCQEEGYFTGQDTKVFSLLVWSTLHGLCTLSLHGHLDHVVEKNLLEMPDEGHFLTVVFDSFVKFLEQFKA</sequence>
<dbReference type="Pfam" id="PF13305">
    <property type="entry name" value="TetR_C_33"/>
    <property type="match status" value="1"/>
</dbReference>
<evidence type="ECO:0000256" key="4">
    <source>
        <dbReference type="PROSITE-ProRule" id="PRU00335"/>
    </source>
</evidence>
<evidence type="ECO:0000256" key="3">
    <source>
        <dbReference type="ARBA" id="ARBA00023163"/>
    </source>
</evidence>
<dbReference type="EMBL" id="BAABIQ010000032">
    <property type="protein sequence ID" value="GAA4792282.1"/>
    <property type="molecule type" value="Genomic_DNA"/>
</dbReference>
<dbReference type="InterPro" id="IPR036271">
    <property type="entry name" value="Tet_transcr_reg_TetR-rel_C_sf"/>
</dbReference>
<protein>
    <submittedName>
        <fullName evidence="6">TetR/AcrR family transcriptional regulator</fullName>
    </submittedName>
</protein>
<dbReference type="PANTHER" id="PTHR30055">
    <property type="entry name" value="HTH-TYPE TRANSCRIPTIONAL REGULATOR RUTR"/>
    <property type="match status" value="1"/>
</dbReference>
<dbReference type="Proteomes" id="UP001501411">
    <property type="component" value="Unassembled WGS sequence"/>
</dbReference>
<proteinExistence type="predicted"/>
<dbReference type="SUPFAM" id="SSF48498">
    <property type="entry name" value="Tetracyclin repressor-like, C-terminal domain"/>
    <property type="match status" value="1"/>
</dbReference>
<evidence type="ECO:0000256" key="1">
    <source>
        <dbReference type="ARBA" id="ARBA00023015"/>
    </source>
</evidence>
<name>A0ABP9B8Y7_9SPHI</name>
<comment type="caution">
    <text evidence="6">The sequence shown here is derived from an EMBL/GenBank/DDBJ whole genome shotgun (WGS) entry which is preliminary data.</text>
</comment>
<evidence type="ECO:0000313" key="6">
    <source>
        <dbReference type="EMBL" id="GAA4792282.1"/>
    </source>
</evidence>
<dbReference type="SUPFAM" id="SSF46689">
    <property type="entry name" value="Homeodomain-like"/>
    <property type="match status" value="1"/>
</dbReference>
<feature type="DNA-binding region" description="H-T-H motif" evidence="4">
    <location>
        <begin position="35"/>
        <end position="54"/>
    </location>
</feature>